<gene>
    <name evidence="3" type="ORF">G5C51_33405</name>
</gene>
<dbReference type="EMBL" id="JAAKZV010000230">
    <property type="protein sequence ID" value="NGN68776.1"/>
    <property type="molecule type" value="Genomic_DNA"/>
</dbReference>
<feature type="domain" description="SH3b" evidence="2">
    <location>
        <begin position="137"/>
        <end position="194"/>
    </location>
</feature>
<reference evidence="3 4" key="1">
    <citation type="submission" date="2020-02" db="EMBL/GenBank/DDBJ databases">
        <title>Whole-genome analyses of novel actinobacteria.</title>
        <authorList>
            <person name="Sahin N."/>
        </authorList>
    </citation>
    <scope>NUCLEOTIDE SEQUENCE [LARGE SCALE GENOMIC DNA]</scope>
    <source>
        <strain evidence="3 4">A7024</strain>
    </source>
</reference>
<dbReference type="Gene3D" id="2.30.30.40">
    <property type="entry name" value="SH3 Domains"/>
    <property type="match status" value="1"/>
</dbReference>
<proteinExistence type="predicted"/>
<evidence type="ECO:0000256" key="1">
    <source>
        <dbReference type="SAM" id="SignalP"/>
    </source>
</evidence>
<dbReference type="InterPro" id="IPR003646">
    <property type="entry name" value="SH3-like_bac-type"/>
</dbReference>
<evidence type="ECO:0000259" key="2">
    <source>
        <dbReference type="Pfam" id="PF08239"/>
    </source>
</evidence>
<dbReference type="AlphaFoldDB" id="A0A6G4UAR5"/>
<dbReference type="Proteomes" id="UP000481583">
    <property type="component" value="Unassembled WGS sequence"/>
</dbReference>
<accession>A0A6G4UAR5</accession>
<comment type="caution">
    <text evidence="3">The sequence shown here is derived from an EMBL/GenBank/DDBJ whole genome shotgun (WGS) entry which is preliminary data.</text>
</comment>
<evidence type="ECO:0000313" key="4">
    <source>
        <dbReference type="Proteomes" id="UP000481583"/>
    </source>
</evidence>
<feature type="signal peptide" evidence="1">
    <location>
        <begin position="1"/>
        <end position="30"/>
    </location>
</feature>
<dbReference type="RefSeq" id="WP_165243042.1">
    <property type="nucleotide sequence ID" value="NZ_JAAKZV010000230.1"/>
</dbReference>
<organism evidence="3 4">
    <name type="scientific">Streptomyces coryli</name>
    <dbReference type="NCBI Taxonomy" id="1128680"/>
    <lineage>
        <taxon>Bacteria</taxon>
        <taxon>Bacillati</taxon>
        <taxon>Actinomycetota</taxon>
        <taxon>Actinomycetes</taxon>
        <taxon>Kitasatosporales</taxon>
        <taxon>Streptomycetaceae</taxon>
        <taxon>Streptomyces</taxon>
    </lineage>
</organism>
<evidence type="ECO:0000313" key="3">
    <source>
        <dbReference type="EMBL" id="NGN68776.1"/>
    </source>
</evidence>
<protein>
    <submittedName>
        <fullName evidence="3">SH3 domain-containing protein</fullName>
    </submittedName>
</protein>
<dbReference type="Pfam" id="PF08239">
    <property type="entry name" value="SH3_3"/>
    <property type="match status" value="1"/>
</dbReference>
<keyword evidence="4" id="KW-1185">Reference proteome</keyword>
<keyword evidence="1" id="KW-0732">Signal</keyword>
<name>A0A6G4UAR5_9ACTN</name>
<feature type="chain" id="PRO_5026067501" evidence="1">
    <location>
        <begin position="31"/>
        <end position="204"/>
    </location>
</feature>
<sequence>MSLKNACLTGATAATAIAAVLAGVAPAANAAGGGDEVTVTPKHAPAGSDVRFQAQCPERTVTHRVVVPQVVDMPMPGSGRAVDKTLTILADAPTGKHKVEVLCYRSGSVLATLTGSLTVDAPTPPPGAAKGKVVARSLHVRSGVDTKAKIVGRVRGGQILQLECKTPGQNVRGNRLWYKIANVDSQWVSARYVKNLNRVPVCPV</sequence>